<name>A0ABU0HLC8_9HYPH</name>
<reference evidence="1 2" key="1">
    <citation type="submission" date="2023-07" db="EMBL/GenBank/DDBJ databases">
        <title>Genomic Encyclopedia of Type Strains, Phase IV (KMG-IV): sequencing the most valuable type-strain genomes for metagenomic binning, comparative biology and taxonomic classification.</title>
        <authorList>
            <person name="Goeker M."/>
        </authorList>
    </citation>
    <scope>NUCLEOTIDE SEQUENCE [LARGE SCALE GENOMIC DNA]</scope>
    <source>
        <strain evidence="1 2">DSM 19562</strain>
    </source>
</reference>
<organism evidence="1 2">
    <name type="scientific">Methylobacterium persicinum</name>
    <dbReference type="NCBI Taxonomy" id="374426"/>
    <lineage>
        <taxon>Bacteria</taxon>
        <taxon>Pseudomonadati</taxon>
        <taxon>Pseudomonadota</taxon>
        <taxon>Alphaproteobacteria</taxon>
        <taxon>Hyphomicrobiales</taxon>
        <taxon>Methylobacteriaceae</taxon>
        <taxon>Methylobacterium</taxon>
    </lineage>
</organism>
<evidence type="ECO:0000313" key="2">
    <source>
        <dbReference type="Proteomes" id="UP001236369"/>
    </source>
</evidence>
<dbReference type="Proteomes" id="UP001236369">
    <property type="component" value="Unassembled WGS sequence"/>
</dbReference>
<gene>
    <name evidence="1" type="ORF">QO016_002613</name>
</gene>
<comment type="caution">
    <text evidence="1">The sequence shown here is derived from an EMBL/GenBank/DDBJ whole genome shotgun (WGS) entry which is preliminary data.</text>
</comment>
<dbReference type="EMBL" id="JAUSVV010000005">
    <property type="protein sequence ID" value="MDQ0443115.1"/>
    <property type="molecule type" value="Genomic_DNA"/>
</dbReference>
<dbReference type="RefSeq" id="WP_238249149.1">
    <property type="nucleotide sequence ID" value="NZ_BPQX01000026.1"/>
</dbReference>
<keyword evidence="2" id="KW-1185">Reference proteome</keyword>
<protein>
    <submittedName>
        <fullName evidence="1">Uncharacterized protein</fullName>
    </submittedName>
</protein>
<evidence type="ECO:0000313" key="1">
    <source>
        <dbReference type="EMBL" id="MDQ0443115.1"/>
    </source>
</evidence>
<sequence>MTPTTALAWGAPGCTNLPEYERALGALQGMTSACDMSVEQASRIVAARGNVPGGLFGSLLSGPPKPLPEAVPVSSYPLRQAVRFQRKPVHQHVAHRHRAIVR</sequence>
<accession>A0ABU0HLC8</accession>
<proteinExistence type="predicted"/>